<keyword evidence="2" id="KW-0812">Transmembrane</keyword>
<sequence>MSTCDTHSIPSTAPSSPLIGAAATEHKEPTTTLPEMPASTPSQMTILDTQREFPVNSNSPICIEEAPEEIGSASPGEERDADRLEVRVDDADSEKRAQSLETGELKLVPPAAAEREFRKLINEGRRGDVIVLVCSGGLIASGGAGLVGLGLPCLSVSICLSVACLFGLLCVSRASGRGTRRAELEWGFDGDLECGLGRQERREIWWERGVEELKGLLGQERRVWAIFAPFILFALLLL</sequence>
<keyword evidence="2" id="KW-0472">Membrane</keyword>
<keyword evidence="2" id="KW-1133">Transmembrane helix</keyword>
<dbReference type="VEuPathDB" id="CryptoDB:Cvel_58"/>
<feature type="region of interest" description="Disordered" evidence="1">
    <location>
        <begin position="65"/>
        <end position="100"/>
    </location>
</feature>
<feature type="transmembrane region" description="Helical" evidence="2">
    <location>
        <begin position="129"/>
        <end position="148"/>
    </location>
</feature>
<gene>
    <name evidence="3" type="ORF">Cvel_58</name>
</gene>
<evidence type="ECO:0000313" key="3">
    <source>
        <dbReference type="EMBL" id="CEM52360.1"/>
    </source>
</evidence>
<feature type="compositionally biased region" description="Polar residues" evidence="1">
    <location>
        <begin position="1"/>
        <end position="15"/>
    </location>
</feature>
<reference evidence="3" key="1">
    <citation type="submission" date="2014-11" db="EMBL/GenBank/DDBJ databases">
        <authorList>
            <person name="Otto D Thomas"/>
            <person name="Naeem Raeece"/>
        </authorList>
    </citation>
    <scope>NUCLEOTIDE SEQUENCE</scope>
</reference>
<organism evidence="3">
    <name type="scientific">Chromera velia CCMP2878</name>
    <dbReference type="NCBI Taxonomy" id="1169474"/>
    <lineage>
        <taxon>Eukaryota</taxon>
        <taxon>Sar</taxon>
        <taxon>Alveolata</taxon>
        <taxon>Colpodellida</taxon>
        <taxon>Chromeraceae</taxon>
        <taxon>Chromera</taxon>
    </lineage>
</organism>
<dbReference type="EMBL" id="CDMZ01005228">
    <property type="protein sequence ID" value="CEM52360.1"/>
    <property type="molecule type" value="Genomic_DNA"/>
</dbReference>
<evidence type="ECO:0000256" key="2">
    <source>
        <dbReference type="SAM" id="Phobius"/>
    </source>
</evidence>
<accession>A0A0G4I5S8</accession>
<proteinExistence type="predicted"/>
<protein>
    <submittedName>
        <fullName evidence="3">Uncharacterized protein</fullName>
    </submittedName>
</protein>
<name>A0A0G4I5S8_9ALVE</name>
<dbReference type="PhylomeDB" id="A0A0G4I5S8"/>
<feature type="transmembrane region" description="Helical" evidence="2">
    <location>
        <begin position="154"/>
        <end position="171"/>
    </location>
</feature>
<feature type="region of interest" description="Disordered" evidence="1">
    <location>
        <begin position="1"/>
        <end position="41"/>
    </location>
</feature>
<feature type="compositionally biased region" description="Basic and acidic residues" evidence="1">
    <location>
        <begin position="76"/>
        <end position="98"/>
    </location>
</feature>
<dbReference type="AlphaFoldDB" id="A0A0G4I5S8"/>
<evidence type="ECO:0000256" key="1">
    <source>
        <dbReference type="SAM" id="MobiDB-lite"/>
    </source>
</evidence>